<dbReference type="Proteomes" id="UP000056209">
    <property type="component" value="Unassembled WGS sequence"/>
</dbReference>
<dbReference type="EMBL" id="BCMS01000002">
    <property type="protein sequence ID" value="GAQ23473.1"/>
    <property type="molecule type" value="Genomic_DNA"/>
</dbReference>
<dbReference type="OrthoDB" id="64906at2"/>
<accession>A0A100HMJ6</accession>
<reference evidence="2" key="1">
    <citation type="submission" date="2015-11" db="EMBL/GenBank/DDBJ databases">
        <title>Draft Genome Sequence of the Radioresistant Bacterium Deinococcus grandis, Isolated from Freshwater Fish in Japan.</title>
        <authorList>
            <person name="Satoh K."/>
            <person name="Onodera T."/>
            <person name="Omoso K."/>
            <person name="Takeda-Yano K."/>
            <person name="Katayama T."/>
            <person name="Oono Y."/>
            <person name="Narumi I."/>
        </authorList>
    </citation>
    <scope>NUCLEOTIDE SEQUENCE [LARGE SCALE GENOMIC DNA]</scope>
    <source>
        <strain evidence="2">ATCC 43672</strain>
    </source>
</reference>
<evidence type="ECO:0000313" key="2">
    <source>
        <dbReference type="Proteomes" id="UP000056209"/>
    </source>
</evidence>
<name>A0A100HMJ6_9DEIO</name>
<gene>
    <name evidence="1" type="ORF">DEIGR_200328</name>
</gene>
<keyword evidence="2" id="KW-1185">Reference proteome</keyword>
<protein>
    <submittedName>
        <fullName evidence="1">Transposase, IS4</fullName>
    </submittedName>
</protein>
<dbReference type="AlphaFoldDB" id="A0A100HMJ6"/>
<comment type="caution">
    <text evidence="1">The sequence shown here is derived from an EMBL/GenBank/DDBJ whole genome shotgun (WGS) entry which is preliminary data.</text>
</comment>
<proteinExistence type="predicted"/>
<organism evidence="1 2">
    <name type="scientific">Deinococcus grandis</name>
    <dbReference type="NCBI Taxonomy" id="57498"/>
    <lineage>
        <taxon>Bacteria</taxon>
        <taxon>Thermotogati</taxon>
        <taxon>Deinococcota</taxon>
        <taxon>Deinococci</taxon>
        <taxon>Deinococcales</taxon>
        <taxon>Deinococcaceae</taxon>
        <taxon>Deinococcus</taxon>
    </lineage>
</organism>
<evidence type="ECO:0000313" key="1">
    <source>
        <dbReference type="EMBL" id="GAQ23473.1"/>
    </source>
</evidence>
<sequence length="52" mass="5596">MHVLGILFDLDAANICRNIHALLPVLEQALPAPLRPRTLQAEPDNAPGGVSR</sequence>